<gene>
    <name evidence="1" type="ORF">LPLAT_LOCUS13336</name>
</gene>
<sequence length="103" mass="11427">MERDGGKKCENEEYEGGICRNFLSQRLLFDCDKKGYCLAETTVASRGVFREDSASHSNNGIPRSIRREITGVPGKHYAISAVFAGARKDLAFPRWIPSCGLNV</sequence>
<name>A0AAV2P5Q2_9HYME</name>
<organism evidence="1 2">
    <name type="scientific">Lasius platythorax</name>
    <dbReference type="NCBI Taxonomy" id="488582"/>
    <lineage>
        <taxon>Eukaryota</taxon>
        <taxon>Metazoa</taxon>
        <taxon>Ecdysozoa</taxon>
        <taxon>Arthropoda</taxon>
        <taxon>Hexapoda</taxon>
        <taxon>Insecta</taxon>
        <taxon>Pterygota</taxon>
        <taxon>Neoptera</taxon>
        <taxon>Endopterygota</taxon>
        <taxon>Hymenoptera</taxon>
        <taxon>Apocrita</taxon>
        <taxon>Aculeata</taxon>
        <taxon>Formicoidea</taxon>
        <taxon>Formicidae</taxon>
        <taxon>Formicinae</taxon>
        <taxon>Lasius</taxon>
        <taxon>Lasius</taxon>
    </lineage>
</organism>
<evidence type="ECO:0000313" key="1">
    <source>
        <dbReference type="EMBL" id="CAL1688224.1"/>
    </source>
</evidence>
<evidence type="ECO:0000313" key="2">
    <source>
        <dbReference type="Proteomes" id="UP001497644"/>
    </source>
</evidence>
<protein>
    <submittedName>
        <fullName evidence="1">Uncharacterized protein</fullName>
    </submittedName>
</protein>
<keyword evidence="2" id="KW-1185">Reference proteome</keyword>
<reference evidence="1" key="1">
    <citation type="submission" date="2024-04" db="EMBL/GenBank/DDBJ databases">
        <authorList>
            <consortium name="Molecular Ecology Group"/>
        </authorList>
    </citation>
    <scope>NUCLEOTIDE SEQUENCE</scope>
</reference>
<dbReference type="Proteomes" id="UP001497644">
    <property type="component" value="Chromosome 8"/>
</dbReference>
<dbReference type="EMBL" id="OZ034831">
    <property type="protein sequence ID" value="CAL1688224.1"/>
    <property type="molecule type" value="Genomic_DNA"/>
</dbReference>
<dbReference type="AlphaFoldDB" id="A0AAV2P5Q2"/>
<proteinExistence type="predicted"/>
<accession>A0AAV2P5Q2</accession>